<protein>
    <submittedName>
        <fullName evidence="2">PilW family protein</fullName>
    </submittedName>
</protein>
<dbReference type="Pfam" id="PF07963">
    <property type="entry name" value="N_methyl"/>
    <property type="match status" value="1"/>
</dbReference>
<dbReference type="Pfam" id="PF16074">
    <property type="entry name" value="PilW"/>
    <property type="match status" value="1"/>
</dbReference>
<accession>A0ABU0W483</accession>
<keyword evidence="1" id="KW-0472">Membrane</keyword>
<dbReference type="InterPro" id="IPR045584">
    <property type="entry name" value="Pilin-like"/>
</dbReference>
<dbReference type="InterPro" id="IPR032092">
    <property type="entry name" value="PilW"/>
</dbReference>
<reference evidence="2 3" key="1">
    <citation type="submission" date="2023-08" db="EMBL/GenBank/DDBJ databases">
        <title>Whole-genome sequencing of halo(alkali)philic microorganisms from hypersaline lakes.</title>
        <authorList>
            <person name="Sorokin D.Y."/>
            <person name="Abbas B."/>
            <person name="Merkel A.Y."/>
        </authorList>
    </citation>
    <scope>NUCLEOTIDE SEQUENCE [LARGE SCALE GENOMIC DNA]</scope>
    <source>
        <strain evidence="2 3">AB-CW4</strain>
    </source>
</reference>
<dbReference type="RefSeq" id="WP_306727306.1">
    <property type="nucleotide sequence ID" value="NZ_JAVDDT010000002.1"/>
</dbReference>
<proteinExistence type="predicted"/>
<dbReference type="SUPFAM" id="SSF54523">
    <property type="entry name" value="Pili subunits"/>
    <property type="match status" value="1"/>
</dbReference>
<evidence type="ECO:0000313" key="3">
    <source>
        <dbReference type="Proteomes" id="UP001239019"/>
    </source>
</evidence>
<dbReference type="InterPro" id="IPR012902">
    <property type="entry name" value="N_methyl_site"/>
</dbReference>
<dbReference type="Proteomes" id="UP001239019">
    <property type="component" value="Unassembled WGS sequence"/>
</dbReference>
<name>A0ABU0W483_9GAMM</name>
<keyword evidence="1" id="KW-0812">Transmembrane</keyword>
<organism evidence="2 3">
    <name type="scientific">Natronospira bacteriovora</name>
    <dbReference type="NCBI Taxonomy" id="3069753"/>
    <lineage>
        <taxon>Bacteria</taxon>
        <taxon>Pseudomonadati</taxon>
        <taxon>Pseudomonadota</taxon>
        <taxon>Gammaproteobacteria</taxon>
        <taxon>Natronospirales</taxon>
        <taxon>Natronospiraceae</taxon>
        <taxon>Natronospira</taxon>
    </lineage>
</organism>
<gene>
    <name evidence="2" type="ORF">RBH19_02820</name>
</gene>
<keyword evidence="3" id="KW-1185">Reference proteome</keyword>
<dbReference type="PROSITE" id="PS00409">
    <property type="entry name" value="PROKAR_NTER_METHYL"/>
    <property type="match status" value="1"/>
</dbReference>
<sequence length="378" mass="41526">MPRKSDIQRLLRQRQGGLTLVELMIAMVLGSLLMIGAVQLFSGMRTAYQLNEGLSRVQESGRFAIDLLSQDLRMAGYMGCTSNPNFLDIGIAPYLADDDVDQFYLNFTRGVEGYEAVDTGPDATLTITTLAPGAGALSDWNPSLPNVFSGESVRPIAGSDVLVIRYMDQDAVRFVPPYTKGNQYHVTNSEQYLQDDLLFAADCQGGGYLFRRNNSNKAGGNIQPGQGTDPQYRTFGADAELGRARMVIYFIGVNVSSDNPDPRPTLYRRSLTESGQNVQTDALVGGVETMQVMYGIDGGGNRAIDDYQTAGQVHAGNRWNSVSSIRVGLLVRSEQQVVPPGEQTPKQFSILGTDVTVDIDDDRRHRQMFTTTIQVRNR</sequence>
<dbReference type="NCBIfam" id="TIGR02532">
    <property type="entry name" value="IV_pilin_GFxxxE"/>
    <property type="match status" value="1"/>
</dbReference>
<feature type="transmembrane region" description="Helical" evidence="1">
    <location>
        <begin position="20"/>
        <end position="41"/>
    </location>
</feature>
<keyword evidence="1" id="KW-1133">Transmembrane helix</keyword>
<evidence type="ECO:0000313" key="2">
    <source>
        <dbReference type="EMBL" id="MDQ2068806.1"/>
    </source>
</evidence>
<evidence type="ECO:0000256" key="1">
    <source>
        <dbReference type="SAM" id="Phobius"/>
    </source>
</evidence>
<comment type="caution">
    <text evidence="2">The sequence shown here is derived from an EMBL/GenBank/DDBJ whole genome shotgun (WGS) entry which is preliminary data.</text>
</comment>
<dbReference type="EMBL" id="JAVDDT010000002">
    <property type="protein sequence ID" value="MDQ2068806.1"/>
    <property type="molecule type" value="Genomic_DNA"/>
</dbReference>